<dbReference type="NCBIfam" id="TIGR00472">
    <property type="entry name" value="pheT_bact"/>
    <property type="match status" value="1"/>
</dbReference>
<dbReference type="AlphaFoldDB" id="A0A3B0UEM9"/>
<dbReference type="Pfam" id="PF01588">
    <property type="entry name" value="tRNA_bind"/>
    <property type="match status" value="1"/>
</dbReference>
<keyword evidence="7" id="KW-0460">Magnesium</keyword>
<evidence type="ECO:0000256" key="4">
    <source>
        <dbReference type="ARBA" id="ARBA00022723"/>
    </source>
</evidence>
<evidence type="ECO:0000256" key="2">
    <source>
        <dbReference type="ARBA" id="ARBA00022555"/>
    </source>
</evidence>
<evidence type="ECO:0000256" key="3">
    <source>
        <dbReference type="ARBA" id="ARBA00022598"/>
    </source>
</evidence>
<dbReference type="PROSITE" id="PS50886">
    <property type="entry name" value="TRBD"/>
    <property type="match status" value="1"/>
</dbReference>
<dbReference type="GO" id="GO:0009328">
    <property type="term" value="C:phenylalanine-tRNA ligase complex"/>
    <property type="evidence" value="ECO:0007669"/>
    <property type="project" value="TreeGrafter"/>
</dbReference>
<gene>
    <name evidence="12" type="ORF">MNBD_BACTEROID06-333</name>
</gene>
<dbReference type="GO" id="GO:0005524">
    <property type="term" value="F:ATP binding"/>
    <property type="evidence" value="ECO:0007669"/>
    <property type="project" value="UniProtKB-KW"/>
</dbReference>
<dbReference type="GO" id="GO:0000287">
    <property type="term" value="F:magnesium ion binding"/>
    <property type="evidence" value="ECO:0007669"/>
    <property type="project" value="InterPro"/>
</dbReference>
<organism evidence="12">
    <name type="scientific">hydrothermal vent metagenome</name>
    <dbReference type="NCBI Taxonomy" id="652676"/>
    <lineage>
        <taxon>unclassified sequences</taxon>
        <taxon>metagenomes</taxon>
        <taxon>ecological metagenomes</taxon>
    </lineage>
</organism>
<keyword evidence="3 12" id="KW-0436">Ligase</keyword>
<evidence type="ECO:0000256" key="1">
    <source>
        <dbReference type="ARBA" id="ARBA00022490"/>
    </source>
</evidence>
<dbReference type="Gene3D" id="2.40.50.140">
    <property type="entry name" value="Nucleic acid-binding proteins"/>
    <property type="match status" value="1"/>
</dbReference>
<reference evidence="12" key="1">
    <citation type="submission" date="2018-06" db="EMBL/GenBank/DDBJ databases">
        <authorList>
            <person name="Zhirakovskaya E."/>
        </authorList>
    </citation>
    <scope>NUCLEOTIDE SEQUENCE</scope>
</reference>
<dbReference type="SUPFAM" id="SSF56037">
    <property type="entry name" value="PheT/TilS domain"/>
    <property type="match status" value="1"/>
</dbReference>
<dbReference type="InterPro" id="IPR005146">
    <property type="entry name" value="B3/B4_tRNA-bd"/>
</dbReference>
<dbReference type="EMBL" id="UOES01000138">
    <property type="protein sequence ID" value="VAW26783.1"/>
    <property type="molecule type" value="Genomic_DNA"/>
</dbReference>
<dbReference type="PANTHER" id="PTHR10947:SF0">
    <property type="entry name" value="PHENYLALANINE--TRNA LIGASE BETA SUBUNIT"/>
    <property type="match status" value="1"/>
</dbReference>
<evidence type="ECO:0000256" key="9">
    <source>
        <dbReference type="ARBA" id="ARBA00022917"/>
    </source>
</evidence>
<dbReference type="InterPro" id="IPR020825">
    <property type="entry name" value="Phe-tRNA_synthase-like_B3/B4"/>
</dbReference>
<evidence type="ECO:0000313" key="12">
    <source>
        <dbReference type="EMBL" id="VAW26783.1"/>
    </source>
</evidence>
<proteinExistence type="predicted"/>
<dbReference type="NCBIfam" id="NF045760">
    <property type="entry name" value="YtpR"/>
    <property type="match status" value="1"/>
</dbReference>
<keyword evidence="2" id="KW-0820">tRNA-binding</keyword>
<dbReference type="SMART" id="SM00873">
    <property type="entry name" value="B3_4"/>
    <property type="match status" value="1"/>
</dbReference>
<dbReference type="Pfam" id="PF03483">
    <property type="entry name" value="B3_4"/>
    <property type="match status" value="1"/>
</dbReference>
<keyword evidence="6" id="KW-0067">ATP-binding</keyword>
<evidence type="ECO:0000256" key="10">
    <source>
        <dbReference type="ARBA" id="ARBA00023146"/>
    </source>
</evidence>
<dbReference type="EC" id="6.1.1.20" evidence="12"/>
<keyword evidence="9" id="KW-0648">Protein biosynthesis</keyword>
<dbReference type="FunFam" id="3.50.40.10:FF:000001">
    <property type="entry name" value="Phenylalanine--tRNA ligase beta subunit"/>
    <property type="match status" value="1"/>
</dbReference>
<feature type="domain" description="TRNA-binding" evidence="11">
    <location>
        <begin position="42"/>
        <end position="155"/>
    </location>
</feature>
<accession>A0A3B0UEM9</accession>
<protein>
    <submittedName>
        <fullName evidence="12">Phenylalanyl-tRNA synthetase beta chain</fullName>
        <ecNumber evidence="12">6.1.1.20</ecNumber>
    </submittedName>
</protein>
<keyword evidence="10 12" id="KW-0030">Aminoacyl-tRNA synthetase</keyword>
<dbReference type="InterPro" id="IPR002547">
    <property type="entry name" value="tRNA-bd_dom"/>
</dbReference>
<dbReference type="CDD" id="cd02796">
    <property type="entry name" value="tRNA_bind_bactPheRS"/>
    <property type="match status" value="1"/>
</dbReference>
<keyword evidence="5" id="KW-0547">Nucleotide-binding</keyword>
<keyword evidence="1" id="KW-0963">Cytoplasm</keyword>
<dbReference type="FunFam" id="2.40.50.140:FF:000045">
    <property type="entry name" value="Phenylalanine--tRNA ligase beta subunit"/>
    <property type="match status" value="1"/>
</dbReference>
<dbReference type="InterPro" id="IPR012340">
    <property type="entry name" value="NA-bd_OB-fold"/>
</dbReference>
<sequence>MKISYNWLRQYIDINKSPEALSEILTDTGLEVEGLEKFEAIKGGLEGLVIGKVITCTKHPNADKLSLTTVDIGKGEASPIVCGAPNVAKGQTVIIATVGATLYPLEGDSFKIKKSKIRGVVSEGMICAEDEIGIGKDHDGIMVLDTDLAPGTPALNYFNIETDYVFEIGLTPNRSDAISHLGTARDIKAVTEKEIAWPTVENFAKDNDSLPIDVSVENPEACKRYSGVTLNNITIAESPKWLKNRLLSIGLAPINNVVDITNFVMHETGQPLHAFDYAKIKGKKVIVKTLDANTPFLTLDNKERKLKAEDLMICDSELPMCIGGIFGGATSGVSDTTTSIFLESAYFDAASIRKSAMVHQLKTDASFRFERGTDPNGTVYALKRAALLLKKLAGATISSDLIDIYPTPVEPVQVAVSYRNIDRLI</sequence>
<evidence type="ECO:0000256" key="8">
    <source>
        <dbReference type="ARBA" id="ARBA00022884"/>
    </source>
</evidence>
<feature type="non-terminal residue" evidence="12">
    <location>
        <position position="425"/>
    </location>
</feature>
<evidence type="ECO:0000256" key="6">
    <source>
        <dbReference type="ARBA" id="ARBA00022840"/>
    </source>
</evidence>
<dbReference type="SUPFAM" id="SSF50249">
    <property type="entry name" value="Nucleic acid-binding proteins"/>
    <property type="match status" value="1"/>
</dbReference>
<dbReference type="InterPro" id="IPR004532">
    <property type="entry name" value="Phe-tRNA-ligase_IIc_bsu_bact"/>
</dbReference>
<dbReference type="InterPro" id="IPR033714">
    <property type="entry name" value="tRNA_bind_bactPheRS"/>
</dbReference>
<dbReference type="PANTHER" id="PTHR10947">
    <property type="entry name" value="PHENYLALANYL-TRNA SYNTHETASE BETA CHAIN AND LEUCINE-RICH REPEAT-CONTAINING PROTEIN 47"/>
    <property type="match status" value="1"/>
</dbReference>
<evidence type="ECO:0000256" key="7">
    <source>
        <dbReference type="ARBA" id="ARBA00022842"/>
    </source>
</evidence>
<dbReference type="Gene3D" id="3.30.56.10">
    <property type="match status" value="1"/>
</dbReference>
<dbReference type="InterPro" id="IPR045060">
    <property type="entry name" value="Phe-tRNA-ligase_IIc_bsu"/>
</dbReference>
<evidence type="ECO:0000259" key="11">
    <source>
        <dbReference type="PROSITE" id="PS50886"/>
    </source>
</evidence>
<dbReference type="GO" id="GO:0000049">
    <property type="term" value="F:tRNA binding"/>
    <property type="evidence" value="ECO:0007669"/>
    <property type="project" value="UniProtKB-KW"/>
</dbReference>
<dbReference type="GO" id="GO:0004826">
    <property type="term" value="F:phenylalanine-tRNA ligase activity"/>
    <property type="evidence" value="ECO:0007669"/>
    <property type="project" value="UniProtKB-EC"/>
</dbReference>
<keyword evidence="4" id="KW-0479">Metal-binding</keyword>
<name>A0A3B0UEM9_9ZZZZ</name>
<evidence type="ECO:0000256" key="5">
    <source>
        <dbReference type="ARBA" id="ARBA00022741"/>
    </source>
</evidence>
<keyword evidence="8" id="KW-0694">RNA-binding</keyword>
<dbReference type="Gene3D" id="3.50.40.10">
    <property type="entry name" value="Phenylalanyl-trna Synthetase, Chain B, domain 3"/>
    <property type="match status" value="1"/>
</dbReference>
<dbReference type="GO" id="GO:0006432">
    <property type="term" value="P:phenylalanyl-tRNA aminoacylation"/>
    <property type="evidence" value="ECO:0007669"/>
    <property type="project" value="InterPro"/>
</dbReference>